<evidence type="ECO:0000259" key="1">
    <source>
        <dbReference type="Pfam" id="PF01170"/>
    </source>
</evidence>
<dbReference type="PANTHER" id="PTHR14911">
    <property type="entry name" value="THUMP DOMAIN-CONTAINING"/>
    <property type="match status" value="1"/>
</dbReference>
<dbReference type="SUPFAM" id="SSF143437">
    <property type="entry name" value="THUMP domain-like"/>
    <property type="match status" value="1"/>
</dbReference>
<dbReference type="EMBL" id="UINC01090152">
    <property type="protein sequence ID" value="SVC41839.1"/>
    <property type="molecule type" value="Genomic_DNA"/>
</dbReference>
<dbReference type="GO" id="GO:0030488">
    <property type="term" value="P:tRNA methylation"/>
    <property type="evidence" value="ECO:0007669"/>
    <property type="project" value="TreeGrafter"/>
</dbReference>
<protein>
    <recommendedName>
        <fullName evidence="1">Ribosomal RNA large subunit methyltransferase K/L-like methyltransferase domain-containing protein</fullName>
    </recommendedName>
</protein>
<name>A0A382LYK9_9ZZZZ</name>
<dbReference type="InterPro" id="IPR029063">
    <property type="entry name" value="SAM-dependent_MTases_sf"/>
</dbReference>
<feature type="domain" description="Ribosomal RNA large subunit methyltransferase K/L-like methyltransferase" evidence="1">
    <location>
        <begin position="148"/>
        <end position="256"/>
    </location>
</feature>
<dbReference type="CDD" id="cd02440">
    <property type="entry name" value="AdoMet_MTases"/>
    <property type="match status" value="1"/>
</dbReference>
<accession>A0A382LYK9</accession>
<sequence>MCLARYLYLTAIPDQNSDLIKSETVALVEAIPNSLGIAISEKRVDVSRGAYVKMCVDIIFEGEHISEIINKIKDMQLHVEGFRVSVARRPRKLKTDSKSIARHVGAAIGGNPNLDHPSINFLVLVTETKIYFGSVSSESDGKWYQHKKRPYSTSSSLPTRLARTVVNLTASPGEYILDPCCGTGTILIEAALMGMKVSGYDNNNKMVEATRRNLAHYNLQGEINLADATQIRGNFDAVITDLPYGITLTTNKTLERKIMQNIRHLAPKTTFVAIRDLTTDLLDLGYRIQQHINAKKHTITRQIFVTEANQ</sequence>
<reference evidence="2" key="1">
    <citation type="submission" date="2018-05" db="EMBL/GenBank/DDBJ databases">
        <authorList>
            <person name="Lanie J.A."/>
            <person name="Ng W.-L."/>
            <person name="Kazmierczak K.M."/>
            <person name="Andrzejewski T.M."/>
            <person name="Davidsen T.M."/>
            <person name="Wayne K.J."/>
            <person name="Tettelin H."/>
            <person name="Glass J.I."/>
            <person name="Rusch D."/>
            <person name="Podicherti R."/>
            <person name="Tsui H.-C.T."/>
            <person name="Winkler M.E."/>
        </authorList>
    </citation>
    <scope>NUCLEOTIDE SEQUENCE</scope>
</reference>
<dbReference type="SUPFAM" id="SSF53335">
    <property type="entry name" value="S-adenosyl-L-methionine-dependent methyltransferases"/>
    <property type="match status" value="1"/>
</dbReference>
<dbReference type="InterPro" id="IPR000241">
    <property type="entry name" value="RlmKL-like_Mtase"/>
</dbReference>
<evidence type="ECO:0000313" key="2">
    <source>
        <dbReference type="EMBL" id="SVC41839.1"/>
    </source>
</evidence>
<dbReference type="Pfam" id="PF01170">
    <property type="entry name" value="UPF0020"/>
    <property type="match status" value="1"/>
</dbReference>
<organism evidence="2">
    <name type="scientific">marine metagenome</name>
    <dbReference type="NCBI Taxonomy" id="408172"/>
    <lineage>
        <taxon>unclassified sequences</taxon>
        <taxon>metagenomes</taxon>
        <taxon>ecological metagenomes</taxon>
    </lineage>
</organism>
<dbReference type="AlphaFoldDB" id="A0A382LYK9"/>
<dbReference type="PANTHER" id="PTHR14911:SF13">
    <property type="entry name" value="TRNA (GUANINE(6)-N2)-METHYLTRANSFERASE THUMP3"/>
    <property type="match status" value="1"/>
</dbReference>
<proteinExistence type="predicted"/>
<dbReference type="Gene3D" id="3.40.50.150">
    <property type="entry name" value="Vaccinia Virus protein VP39"/>
    <property type="match status" value="1"/>
</dbReference>
<gene>
    <name evidence="2" type="ORF">METZ01_LOCUS294693</name>
</gene>
<dbReference type="GO" id="GO:0016423">
    <property type="term" value="F:tRNA (guanine) methyltransferase activity"/>
    <property type="evidence" value="ECO:0007669"/>
    <property type="project" value="TreeGrafter"/>
</dbReference>